<feature type="transmembrane region" description="Helical" evidence="9">
    <location>
        <begin position="117"/>
        <end position="135"/>
    </location>
</feature>
<dbReference type="SUPFAM" id="SSF81321">
    <property type="entry name" value="Family A G protein-coupled receptor-like"/>
    <property type="match status" value="1"/>
</dbReference>
<evidence type="ECO:0000256" key="5">
    <source>
        <dbReference type="ARBA" id="ARBA00023136"/>
    </source>
</evidence>
<feature type="transmembrane region" description="Helical" evidence="9">
    <location>
        <begin position="262"/>
        <end position="283"/>
    </location>
</feature>
<dbReference type="PANTHER" id="PTHR24243">
    <property type="entry name" value="G-PROTEIN COUPLED RECEPTOR"/>
    <property type="match status" value="1"/>
</dbReference>
<dbReference type="OrthoDB" id="10036964at2759"/>
<keyword evidence="3 9" id="KW-1133">Transmembrane helix</keyword>
<organism evidence="11 12">
    <name type="scientific">Branchiostoma belcheri</name>
    <name type="common">Amphioxus</name>
    <dbReference type="NCBI Taxonomy" id="7741"/>
    <lineage>
        <taxon>Eukaryota</taxon>
        <taxon>Metazoa</taxon>
        <taxon>Chordata</taxon>
        <taxon>Cephalochordata</taxon>
        <taxon>Leptocardii</taxon>
        <taxon>Amphioxiformes</taxon>
        <taxon>Branchiostomatidae</taxon>
        <taxon>Branchiostoma</taxon>
    </lineage>
</organism>
<dbReference type="PROSITE" id="PS50262">
    <property type="entry name" value="G_PROTEIN_RECEP_F1_2"/>
    <property type="match status" value="1"/>
</dbReference>
<keyword evidence="11" id="KW-1185">Reference proteome</keyword>
<evidence type="ECO:0000256" key="8">
    <source>
        <dbReference type="RuleBase" id="RU000688"/>
    </source>
</evidence>
<dbReference type="RefSeq" id="XP_019635561.1">
    <property type="nucleotide sequence ID" value="XM_019780002.1"/>
</dbReference>
<sequence length="404" mass="45830">MNSSCVNDTAECNCSQSLNESAPQWLPPLYTDMSEPARIAVTVLYCVIFAVGMAGNILVIVVVWRCLDMRTTTNYFLVNLSVADLLFLLLCVPVGLMETWIQYPWYLGETMCYVSPYVEQVVFQASILTIAAISVERYFAICRPLQAMYVLTRRRTFIAIALVWLLCLLLCSPVITITIFQVDKYQKDECSPIYLAHNCLSIARTAPAVAYFTTITLVFLVFPLALLCGLYVSICRKLYDVPMTESRDCKSQRAKMKSRRQVVHMLISVVALFFICLTPHRVLQSWVLLTTDNNINMELVGTFVVFIRTLVYLNSTLNPVLYTLVSCKFRNALVRTLSGRGRKRFSTISSATHFFTARNSTTKSNHTGSRKDTLQMTDLMLVLQSEKKPPEHKVVLRKVQSTSF</sequence>
<evidence type="ECO:0000259" key="10">
    <source>
        <dbReference type="PROSITE" id="PS50262"/>
    </source>
</evidence>
<comment type="similarity">
    <text evidence="8">Belongs to the G-protein coupled receptor 1 family.</text>
</comment>
<gene>
    <name evidence="12" type="primary">LOC109478467</name>
</gene>
<protein>
    <submittedName>
        <fullName evidence="12">Growth hormone secretagogue receptor type 1-like</fullName>
    </submittedName>
</protein>
<keyword evidence="4 8" id="KW-0297">G-protein coupled receptor</keyword>
<dbReference type="CDD" id="cd14997">
    <property type="entry name" value="7tmA_ETH-R"/>
    <property type="match status" value="1"/>
</dbReference>
<evidence type="ECO:0000313" key="11">
    <source>
        <dbReference type="Proteomes" id="UP000515135"/>
    </source>
</evidence>
<dbReference type="KEGG" id="bbel:109478467"/>
<feature type="transmembrane region" description="Helical" evidence="9">
    <location>
        <begin position="303"/>
        <end position="325"/>
    </location>
</feature>
<keyword evidence="2 8" id="KW-0812">Transmembrane</keyword>
<feature type="transmembrane region" description="Helical" evidence="9">
    <location>
        <begin position="156"/>
        <end position="180"/>
    </location>
</feature>
<reference evidence="12" key="1">
    <citation type="submission" date="2025-08" db="UniProtKB">
        <authorList>
            <consortium name="RefSeq"/>
        </authorList>
    </citation>
    <scope>IDENTIFICATION</scope>
    <source>
        <tissue evidence="12">Gonad</tissue>
    </source>
</reference>
<keyword evidence="6 8" id="KW-0675">Receptor</keyword>
<evidence type="ECO:0000256" key="2">
    <source>
        <dbReference type="ARBA" id="ARBA00022692"/>
    </source>
</evidence>
<evidence type="ECO:0000256" key="4">
    <source>
        <dbReference type="ARBA" id="ARBA00023040"/>
    </source>
</evidence>
<evidence type="ECO:0000256" key="7">
    <source>
        <dbReference type="ARBA" id="ARBA00023224"/>
    </source>
</evidence>
<dbReference type="Proteomes" id="UP000515135">
    <property type="component" value="Unplaced"/>
</dbReference>
<proteinExistence type="inferred from homology"/>
<dbReference type="Pfam" id="PF00001">
    <property type="entry name" value="7tm_1"/>
    <property type="match status" value="1"/>
</dbReference>
<dbReference type="GO" id="GO:0004930">
    <property type="term" value="F:G protein-coupled receptor activity"/>
    <property type="evidence" value="ECO:0007669"/>
    <property type="project" value="UniProtKB-KW"/>
</dbReference>
<evidence type="ECO:0000313" key="12">
    <source>
        <dbReference type="RefSeq" id="XP_019635561.1"/>
    </source>
</evidence>
<comment type="subcellular location">
    <subcellularLocation>
        <location evidence="1">Membrane</location>
        <topology evidence="1">Multi-pass membrane protein</topology>
    </subcellularLocation>
</comment>
<dbReference type="SMART" id="SM01381">
    <property type="entry name" value="7TM_GPCR_Srsx"/>
    <property type="match status" value="1"/>
</dbReference>
<feature type="domain" description="G-protein coupled receptors family 1 profile" evidence="10">
    <location>
        <begin position="55"/>
        <end position="322"/>
    </location>
</feature>
<dbReference type="PROSITE" id="PS00237">
    <property type="entry name" value="G_PROTEIN_RECEP_F1_1"/>
    <property type="match status" value="1"/>
</dbReference>
<keyword evidence="7 8" id="KW-0807">Transducer</keyword>
<dbReference type="AlphaFoldDB" id="A0A6P5A193"/>
<evidence type="ECO:0000256" key="6">
    <source>
        <dbReference type="ARBA" id="ARBA00023170"/>
    </source>
</evidence>
<dbReference type="PRINTS" id="PR00237">
    <property type="entry name" value="GPCRRHODOPSN"/>
</dbReference>
<feature type="transmembrane region" description="Helical" evidence="9">
    <location>
        <begin position="76"/>
        <end position="97"/>
    </location>
</feature>
<dbReference type="GeneID" id="109478467"/>
<feature type="transmembrane region" description="Helical" evidence="9">
    <location>
        <begin position="39"/>
        <end position="64"/>
    </location>
</feature>
<dbReference type="InterPro" id="IPR017452">
    <property type="entry name" value="GPCR_Rhodpsn_7TM"/>
</dbReference>
<feature type="transmembrane region" description="Helical" evidence="9">
    <location>
        <begin position="210"/>
        <end position="234"/>
    </location>
</feature>
<evidence type="ECO:0000256" key="9">
    <source>
        <dbReference type="SAM" id="Phobius"/>
    </source>
</evidence>
<dbReference type="InterPro" id="IPR000276">
    <property type="entry name" value="GPCR_Rhodpsn"/>
</dbReference>
<accession>A0A6P5A193</accession>
<evidence type="ECO:0000256" key="3">
    <source>
        <dbReference type="ARBA" id="ARBA00022989"/>
    </source>
</evidence>
<dbReference type="GO" id="GO:0005886">
    <property type="term" value="C:plasma membrane"/>
    <property type="evidence" value="ECO:0007669"/>
    <property type="project" value="TreeGrafter"/>
</dbReference>
<dbReference type="Gene3D" id="1.20.1070.10">
    <property type="entry name" value="Rhodopsin 7-helix transmembrane proteins"/>
    <property type="match status" value="1"/>
</dbReference>
<name>A0A6P5A193_BRABE</name>
<evidence type="ECO:0000256" key="1">
    <source>
        <dbReference type="ARBA" id="ARBA00004141"/>
    </source>
</evidence>
<dbReference type="PANTHER" id="PTHR24243:SF233">
    <property type="entry name" value="THYROTROPIN-RELEASING HORMONE RECEPTOR"/>
    <property type="match status" value="1"/>
</dbReference>
<keyword evidence="5 9" id="KW-0472">Membrane</keyword>